<reference evidence="1" key="1">
    <citation type="journal article" date="2020" name="Stud. Mycol.">
        <title>101 Dothideomycetes genomes: a test case for predicting lifestyles and emergence of pathogens.</title>
        <authorList>
            <person name="Haridas S."/>
            <person name="Albert R."/>
            <person name="Binder M."/>
            <person name="Bloem J."/>
            <person name="Labutti K."/>
            <person name="Salamov A."/>
            <person name="Andreopoulos B."/>
            <person name="Baker S."/>
            <person name="Barry K."/>
            <person name="Bills G."/>
            <person name="Bluhm B."/>
            <person name="Cannon C."/>
            <person name="Castanera R."/>
            <person name="Culley D."/>
            <person name="Daum C."/>
            <person name="Ezra D."/>
            <person name="Gonzalez J."/>
            <person name="Henrissat B."/>
            <person name="Kuo A."/>
            <person name="Liang C."/>
            <person name="Lipzen A."/>
            <person name="Lutzoni F."/>
            <person name="Magnuson J."/>
            <person name="Mondo S."/>
            <person name="Nolan M."/>
            <person name="Ohm R."/>
            <person name="Pangilinan J."/>
            <person name="Park H.-J."/>
            <person name="Ramirez L."/>
            <person name="Alfaro M."/>
            <person name="Sun H."/>
            <person name="Tritt A."/>
            <person name="Yoshinaga Y."/>
            <person name="Zwiers L.-H."/>
            <person name="Turgeon B."/>
            <person name="Goodwin S."/>
            <person name="Spatafora J."/>
            <person name="Crous P."/>
            <person name="Grigoriev I."/>
        </authorList>
    </citation>
    <scope>NUCLEOTIDE SEQUENCE</scope>
    <source>
        <strain evidence="1">CBS 113818</strain>
    </source>
</reference>
<accession>A0A6A6ZW06</accession>
<keyword evidence="2" id="KW-1185">Reference proteome</keyword>
<proteinExistence type="predicted"/>
<protein>
    <submittedName>
        <fullName evidence="1">Uncharacterized protein</fullName>
    </submittedName>
</protein>
<dbReference type="Proteomes" id="UP000799424">
    <property type="component" value="Unassembled WGS sequence"/>
</dbReference>
<gene>
    <name evidence="1" type="ORF">CC86DRAFT_40351</name>
</gene>
<evidence type="ECO:0000313" key="1">
    <source>
        <dbReference type="EMBL" id="KAF2825202.1"/>
    </source>
</evidence>
<evidence type="ECO:0000313" key="2">
    <source>
        <dbReference type="Proteomes" id="UP000799424"/>
    </source>
</evidence>
<organism evidence="1 2">
    <name type="scientific">Ophiobolus disseminans</name>
    <dbReference type="NCBI Taxonomy" id="1469910"/>
    <lineage>
        <taxon>Eukaryota</taxon>
        <taxon>Fungi</taxon>
        <taxon>Dikarya</taxon>
        <taxon>Ascomycota</taxon>
        <taxon>Pezizomycotina</taxon>
        <taxon>Dothideomycetes</taxon>
        <taxon>Pleosporomycetidae</taxon>
        <taxon>Pleosporales</taxon>
        <taxon>Pleosporineae</taxon>
        <taxon>Phaeosphaeriaceae</taxon>
        <taxon>Ophiobolus</taxon>
    </lineage>
</organism>
<sequence>MRISHLTVRFLLPGRTPWRQCGYAAYRTILYIACLPQKGLERPQFGFKAEGNEAHWGALCRCYCASWRWGGANWDENRGKRWLRLTGAFGTADQPRRLSFINLIGTQGPELWIPEVLYVPYMIRGTWRTSPKRSIDAMPNIGWSCSSSCRY</sequence>
<dbReference type="EMBL" id="MU006228">
    <property type="protein sequence ID" value="KAF2825202.1"/>
    <property type="molecule type" value="Genomic_DNA"/>
</dbReference>
<dbReference type="AlphaFoldDB" id="A0A6A6ZW06"/>
<name>A0A6A6ZW06_9PLEO</name>